<gene>
    <name evidence="2" type="ORF">HIM_03820</name>
</gene>
<feature type="signal peptide" evidence="1">
    <location>
        <begin position="1"/>
        <end position="20"/>
    </location>
</feature>
<keyword evidence="1" id="KW-0732">Signal</keyword>
<proteinExistence type="predicted"/>
<protein>
    <submittedName>
        <fullName evidence="2">Uncharacterized protein</fullName>
    </submittedName>
</protein>
<evidence type="ECO:0000313" key="3">
    <source>
        <dbReference type="Proteomes" id="UP000054481"/>
    </source>
</evidence>
<keyword evidence="3" id="KW-1185">Reference proteome</keyword>
<evidence type="ECO:0000313" key="2">
    <source>
        <dbReference type="EMBL" id="KJZ76943.1"/>
    </source>
</evidence>
<evidence type="ECO:0000256" key="1">
    <source>
        <dbReference type="SAM" id="SignalP"/>
    </source>
</evidence>
<name>A0A0F7ZVN9_9HYPO</name>
<dbReference type="Proteomes" id="UP000054481">
    <property type="component" value="Unassembled WGS sequence"/>
</dbReference>
<reference evidence="2 3" key="1">
    <citation type="journal article" date="2014" name="Genome Biol. Evol.">
        <title>Comparative genomics and transcriptomics analyses reveal divergent lifestyle features of nematode endoparasitic fungus Hirsutella minnesotensis.</title>
        <authorList>
            <person name="Lai Y."/>
            <person name="Liu K."/>
            <person name="Zhang X."/>
            <person name="Zhang X."/>
            <person name="Li K."/>
            <person name="Wang N."/>
            <person name="Shu C."/>
            <person name="Wu Y."/>
            <person name="Wang C."/>
            <person name="Bushley K.E."/>
            <person name="Xiang M."/>
            <person name="Liu X."/>
        </authorList>
    </citation>
    <scope>NUCLEOTIDE SEQUENCE [LARGE SCALE GENOMIC DNA]</scope>
    <source>
        <strain evidence="2 3">3608</strain>
    </source>
</reference>
<dbReference type="AlphaFoldDB" id="A0A0F7ZVN9"/>
<sequence length="78" mass="8530">MKSFYLSAVVTTLLAASAVAVPQLASPGMNDKQHEYTRLFNSRTDFGGAPSLCCITKEDFRKYGQNNAAKQCTFDECA</sequence>
<accession>A0A0F7ZVN9</accession>
<organism evidence="2 3">
    <name type="scientific">Hirsutella minnesotensis 3608</name>
    <dbReference type="NCBI Taxonomy" id="1043627"/>
    <lineage>
        <taxon>Eukaryota</taxon>
        <taxon>Fungi</taxon>
        <taxon>Dikarya</taxon>
        <taxon>Ascomycota</taxon>
        <taxon>Pezizomycotina</taxon>
        <taxon>Sordariomycetes</taxon>
        <taxon>Hypocreomycetidae</taxon>
        <taxon>Hypocreales</taxon>
        <taxon>Ophiocordycipitaceae</taxon>
        <taxon>Hirsutella</taxon>
    </lineage>
</organism>
<feature type="chain" id="PRO_5002526051" evidence="1">
    <location>
        <begin position="21"/>
        <end position="78"/>
    </location>
</feature>
<dbReference type="EMBL" id="KQ030509">
    <property type="protein sequence ID" value="KJZ76943.1"/>
    <property type="molecule type" value="Genomic_DNA"/>
</dbReference>